<dbReference type="KEGG" id="mliy:RYJ27_08960"/>
<keyword evidence="3" id="KW-1185">Reference proteome</keyword>
<sequence>MSGDAAPEDRPAPSIEVRRGTPTVDELAALIAVVSEAYAAEASSATAPEETRPSAWARSARGLRRPLDRGAGWAGFAG</sequence>
<dbReference type="Pfam" id="PF13822">
    <property type="entry name" value="ACC_epsilon"/>
    <property type="match status" value="1"/>
</dbReference>
<reference evidence="2 3" key="1">
    <citation type="submission" date="2023-10" db="EMBL/GenBank/DDBJ databases">
        <title>Y20.</title>
        <authorList>
            <person name="Zhang G."/>
            <person name="Ding Y."/>
        </authorList>
    </citation>
    <scope>NUCLEOTIDE SEQUENCE [LARGE SCALE GENOMIC DNA]</scope>
    <source>
        <strain evidence="2 3">Y20</strain>
    </source>
</reference>
<proteinExistence type="predicted"/>
<dbReference type="RefSeq" id="WP_330169979.1">
    <property type="nucleotide sequence ID" value="NZ_CP137080.1"/>
</dbReference>
<gene>
    <name evidence="2" type="ORF">RYJ27_08960</name>
</gene>
<accession>A0AAU0ME72</accession>
<dbReference type="InterPro" id="IPR032716">
    <property type="entry name" value="ACC_epsilon"/>
</dbReference>
<feature type="compositionally biased region" description="Basic and acidic residues" evidence="1">
    <location>
        <begin position="7"/>
        <end position="19"/>
    </location>
</feature>
<dbReference type="GO" id="GO:0004658">
    <property type="term" value="F:propionyl-CoA carboxylase activity"/>
    <property type="evidence" value="ECO:0007669"/>
    <property type="project" value="InterPro"/>
</dbReference>
<protein>
    <submittedName>
        <fullName evidence="2">Acyl-CoA carboxylase subunit epsilon</fullName>
    </submittedName>
</protein>
<evidence type="ECO:0000313" key="2">
    <source>
        <dbReference type="EMBL" id="WOQ68838.1"/>
    </source>
</evidence>
<feature type="region of interest" description="Disordered" evidence="1">
    <location>
        <begin position="1"/>
        <end position="21"/>
    </location>
</feature>
<dbReference type="EMBL" id="CP137080">
    <property type="protein sequence ID" value="WOQ68838.1"/>
    <property type="molecule type" value="Genomic_DNA"/>
</dbReference>
<name>A0AAU0ME72_9MICO</name>
<evidence type="ECO:0000256" key="1">
    <source>
        <dbReference type="SAM" id="MobiDB-lite"/>
    </source>
</evidence>
<dbReference type="AlphaFoldDB" id="A0AAU0ME72"/>
<dbReference type="GO" id="GO:0003989">
    <property type="term" value="F:acetyl-CoA carboxylase activity"/>
    <property type="evidence" value="ECO:0007669"/>
    <property type="project" value="InterPro"/>
</dbReference>
<dbReference type="Proteomes" id="UP001329313">
    <property type="component" value="Chromosome"/>
</dbReference>
<evidence type="ECO:0000313" key="3">
    <source>
        <dbReference type="Proteomes" id="UP001329313"/>
    </source>
</evidence>
<organism evidence="2 3">
    <name type="scientific">Microbacterium limosum</name>
    <dbReference type="NCBI Taxonomy" id="3079935"/>
    <lineage>
        <taxon>Bacteria</taxon>
        <taxon>Bacillati</taxon>
        <taxon>Actinomycetota</taxon>
        <taxon>Actinomycetes</taxon>
        <taxon>Micrococcales</taxon>
        <taxon>Microbacteriaceae</taxon>
        <taxon>Microbacterium</taxon>
    </lineage>
</organism>